<sequence length="148" mass="16401">MLRTILLLVTLSVAVNCQFSGHFGSFYCRAILFRNCDLQPEDLQCGTDGVTYDNKCDYTQARCEGIDTDIAHYGSCTTTSTNQTLPGFNGDQAVLDYLCVELSHEECPTTVDEVCASDNVTYQNLCEFEKQRCTHRSLHVKSNGACSS</sequence>
<evidence type="ECO:0000259" key="5">
    <source>
        <dbReference type="PROSITE" id="PS51465"/>
    </source>
</evidence>
<dbReference type="Gene3D" id="3.30.60.30">
    <property type="match status" value="2"/>
</dbReference>
<evidence type="ECO:0000256" key="4">
    <source>
        <dbReference type="SAM" id="SignalP"/>
    </source>
</evidence>
<dbReference type="PROSITE" id="PS51465">
    <property type="entry name" value="KAZAL_2"/>
    <property type="match status" value="2"/>
</dbReference>
<organism evidence="6 7">
    <name type="scientific">Patella caerulea</name>
    <name type="common">Rayed Mediterranean limpet</name>
    <dbReference type="NCBI Taxonomy" id="87958"/>
    <lineage>
        <taxon>Eukaryota</taxon>
        <taxon>Metazoa</taxon>
        <taxon>Spiralia</taxon>
        <taxon>Lophotrochozoa</taxon>
        <taxon>Mollusca</taxon>
        <taxon>Gastropoda</taxon>
        <taxon>Patellogastropoda</taxon>
        <taxon>Patelloidea</taxon>
        <taxon>Patellidae</taxon>
        <taxon>Patella</taxon>
    </lineage>
</organism>
<reference evidence="6 7" key="1">
    <citation type="submission" date="2024-01" db="EMBL/GenBank/DDBJ databases">
        <title>The genome of the rayed Mediterranean limpet Patella caerulea (Linnaeus, 1758).</title>
        <authorList>
            <person name="Anh-Thu Weber A."/>
            <person name="Halstead-Nussloch G."/>
        </authorList>
    </citation>
    <scope>NUCLEOTIDE SEQUENCE [LARGE SCALE GENOMIC DNA]</scope>
    <source>
        <strain evidence="6">AATW-2023a</strain>
        <tissue evidence="6">Whole specimen</tissue>
    </source>
</reference>
<dbReference type="PANTHER" id="PTHR10913">
    <property type="entry name" value="FOLLISTATIN-RELATED"/>
    <property type="match status" value="1"/>
</dbReference>
<dbReference type="Pfam" id="PF07648">
    <property type="entry name" value="Kazal_2"/>
    <property type="match status" value="2"/>
</dbReference>
<protein>
    <recommendedName>
        <fullName evidence="5">Kazal-like domain-containing protein</fullName>
    </recommendedName>
</protein>
<dbReference type="Proteomes" id="UP001347796">
    <property type="component" value="Unassembled WGS sequence"/>
</dbReference>
<dbReference type="GO" id="GO:0005576">
    <property type="term" value="C:extracellular region"/>
    <property type="evidence" value="ECO:0007669"/>
    <property type="project" value="TreeGrafter"/>
</dbReference>
<dbReference type="GO" id="GO:0004867">
    <property type="term" value="F:serine-type endopeptidase inhibitor activity"/>
    <property type="evidence" value="ECO:0007669"/>
    <property type="project" value="UniProtKB-KW"/>
</dbReference>
<dbReference type="AlphaFoldDB" id="A0AAN8Q1C3"/>
<feature type="chain" id="PRO_5042985780" description="Kazal-like domain-containing protein" evidence="4">
    <location>
        <begin position="18"/>
        <end position="148"/>
    </location>
</feature>
<keyword evidence="1" id="KW-0646">Protease inhibitor</keyword>
<dbReference type="CDD" id="cd00104">
    <property type="entry name" value="KAZAL_FS"/>
    <property type="match status" value="2"/>
</dbReference>
<evidence type="ECO:0000256" key="2">
    <source>
        <dbReference type="ARBA" id="ARBA00022900"/>
    </source>
</evidence>
<keyword evidence="2" id="KW-0722">Serine protease inhibitor</keyword>
<accession>A0AAN8Q1C3</accession>
<keyword evidence="4" id="KW-0732">Signal</keyword>
<evidence type="ECO:0000313" key="7">
    <source>
        <dbReference type="Proteomes" id="UP001347796"/>
    </source>
</evidence>
<dbReference type="InterPro" id="IPR002350">
    <property type="entry name" value="Kazal_dom"/>
</dbReference>
<keyword evidence="3" id="KW-1015">Disulfide bond</keyword>
<evidence type="ECO:0000313" key="6">
    <source>
        <dbReference type="EMBL" id="KAK6192454.1"/>
    </source>
</evidence>
<feature type="domain" description="Kazal-like" evidence="5">
    <location>
        <begin position="22"/>
        <end position="78"/>
    </location>
</feature>
<proteinExistence type="predicted"/>
<gene>
    <name evidence="6" type="ORF">SNE40_003918</name>
</gene>
<evidence type="ECO:0000256" key="3">
    <source>
        <dbReference type="ARBA" id="ARBA00023157"/>
    </source>
</evidence>
<evidence type="ECO:0000256" key="1">
    <source>
        <dbReference type="ARBA" id="ARBA00022690"/>
    </source>
</evidence>
<name>A0AAN8Q1C3_PATCE</name>
<dbReference type="EMBL" id="JAZGQO010000002">
    <property type="protein sequence ID" value="KAK6192454.1"/>
    <property type="molecule type" value="Genomic_DNA"/>
</dbReference>
<dbReference type="SMART" id="SM00280">
    <property type="entry name" value="KAZAL"/>
    <property type="match status" value="2"/>
</dbReference>
<dbReference type="InterPro" id="IPR050653">
    <property type="entry name" value="Prot_Inhib_GrowthFact_Antg"/>
</dbReference>
<dbReference type="SUPFAM" id="SSF100895">
    <property type="entry name" value="Kazal-type serine protease inhibitors"/>
    <property type="match status" value="2"/>
</dbReference>
<feature type="domain" description="Kazal-like" evidence="5">
    <location>
        <begin position="93"/>
        <end position="148"/>
    </location>
</feature>
<dbReference type="GO" id="GO:0030154">
    <property type="term" value="P:cell differentiation"/>
    <property type="evidence" value="ECO:0007669"/>
    <property type="project" value="TreeGrafter"/>
</dbReference>
<dbReference type="InterPro" id="IPR036058">
    <property type="entry name" value="Kazal_dom_sf"/>
</dbReference>
<keyword evidence="7" id="KW-1185">Reference proteome</keyword>
<dbReference type="PANTHER" id="PTHR10913:SF45">
    <property type="entry name" value="FOLLISTATIN, ISOFORM A-RELATED"/>
    <property type="match status" value="1"/>
</dbReference>
<comment type="caution">
    <text evidence="6">The sequence shown here is derived from an EMBL/GenBank/DDBJ whole genome shotgun (WGS) entry which is preliminary data.</text>
</comment>
<feature type="signal peptide" evidence="4">
    <location>
        <begin position="1"/>
        <end position="17"/>
    </location>
</feature>